<protein>
    <recommendedName>
        <fullName evidence="3">Transmembrane protein</fullName>
    </recommendedName>
</protein>
<keyword evidence="1" id="KW-0472">Membrane</keyword>
<evidence type="ECO:0008006" key="3">
    <source>
        <dbReference type="Google" id="ProtNLM"/>
    </source>
</evidence>
<dbReference type="AlphaFoldDB" id="A0A5N6GXQ9"/>
<name>A0A5N6GXQ9_ASPFL</name>
<proteinExistence type="predicted"/>
<dbReference type="Proteomes" id="UP000325434">
    <property type="component" value="Unassembled WGS sequence"/>
</dbReference>
<sequence length="72" mass="8325">MRKYSHDCRLISTVPMLSFNPINNFEEEWSSKEFFCLVAWGRLEVVVVVVVVVVALGRFFSSYSFSSSVFCF</sequence>
<dbReference type="EMBL" id="ML734608">
    <property type="protein sequence ID" value="KAB8245750.1"/>
    <property type="molecule type" value="Genomic_DNA"/>
</dbReference>
<keyword evidence="1" id="KW-1133">Transmembrane helix</keyword>
<gene>
    <name evidence="2" type="ORF">BDV35DRAFT_244785</name>
</gene>
<feature type="transmembrane region" description="Helical" evidence="1">
    <location>
        <begin position="34"/>
        <end position="60"/>
    </location>
</feature>
<evidence type="ECO:0000313" key="2">
    <source>
        <dbReference type="EMBL" id="KAB8245750.1"/>
    </source>
</evidence>
<organism evidence="2">
    <name type="scientific">Aspergillus flavus</name>
    <dbReference type="NCBI Taxonomy" id="5059"/>
    <lineage>
        <taxon>Eukaryota</taxon>
        <taxon>Fungi</taxon>
        <taxon>Dikarya</taxon>
        <taxon>Ascomycota</taxon>
        <taxon>Pezizomycotina</taxon>
        <taxon>Eurotiomycetes</taxon>
        <taxon>Eurotiomycetidae</taxon>
        <taxon>Eurotiales</taxon>
        <taxon>Aspergillaceae</taxon>
        <taxon>Aspergillus</taxon>
        <taxon>Aspergillus subgen. Circumdati</taxon>
    </lineage>
</organism>
<accession>A0A5N6GXQ9</accession>
<keyword evidence="1" id="KW-0812">Transmembrane</keyword>
<evidence type="ECO:0000256" key="1">
    <source>
        <dbReference type="SAM" id="Phobius"/>
    </source>
</evidence>
<reference evidence="2" key="1">
    <citation type="submission" date="2019-04" db="EMBL/GenBank/DDBJ databases">
        <title>Friends and foes A comparative genomics study of 23 Aspergillus species from section Flavi.</title>
        <authorList>
            <consortium name="DOE Joint Genome Institute"/>
            <person name="Kjaerbolling I."/>
            <person name="Vesth T."/>
            <person name="Frisvad J.C."/>
            <person name="Nybo J.L."/>
            <person name="Theobald S."/>
            <person name="Kildgaard S."/>
            <person name="Isbrandt T."/>
            <person name="Kuo A."/>
            <person name="Sato A."/>
            <person name="Lyhne E.K."/>
            <person name="Kogle M.E."/>
            <person name="Wiebenga A."/>
            <person name="Kun R.S."/>
            <person name="Lubbers R.J."/>
            <person name="Makela M.R."/>
            <person name="Barry K."/>
            <person name="Chovatia M."/>
            <person name="Clum A."/>
            <person name="Daum C."/>
            <person name="Haridas S."/>
            <person name="He G."/>
            <person name="LaButti K."/>
            <person name="Lipzen A."/>
            <person name="Mondo S."/>
            <person name="Riley R."/>
            <person name="Salamov A."/>
            <person name="Simmons B.A."/>
            <person name="Magnuson J.K."/>
            <person name="Henrissat B."/>
            <person name="Mortensen U.H."/>
            <person name="Larsen T.O."/>
            <person name="Devries R.P."/>
            <person name="Grigoriev I.V."/>
            <person name="Machida M."/>
            <person name="Baker S.E."/>
            <person name="Andersen M.R."/>
        </authorList>
    </citation>
    <scope>NUCLEOTIDE SEQUENCE [LARGE SCALE GENOMIC DNA]</scope>
    <source>
        <strain evidence="2">CBS 121.62</strain>
    </source>
</reference>